<accession>A0AAN8QU52</accession>
<feature type="compositionally biased region" description="Polar residues" evidence="1">
    <location>
        <begin position="264"/>
        <end position="280"/>
    </location>
</feature>
<dbReference type="Proteomes" id="UP001356427">
    <property type="component" value="Unassembled WGS sequence"/>
</dbReference>
<reference evidence="2 3" key="1">
    <citation type="submission" date="2021-04" db="EMBL/GenBank/DDBJ databases">
        <authorList>
            <person name="De Guttry C."/>
            <person name="Zahm M."/>
            <person name="Klopp C."/>
            <person name="Cabau C."/>
            <person name="Louis A."/>
            <person name="Berthelot C."/>
            <person name="Parey E."/>
            <person name="Roest Crollius H."/>
            <person name="Montfort J."/>
            <person name="Robinson-Rechavi M."/>
            <person name="Bucao C."/>
            <person name="Bouchez O."/>
            <person name="Gislard M."/>
            <person name="Lluch J."/>
            <person name="Milhes M."/>
            <person name="Lampietro C."/>
            <person name="Lopez Roques C."/>
            <person name="Donnadieu C."/>
            <person name="Braasch I."/>
            <person name="Desvignes T."/>
            <person name="Postlethwait J."/>
            <person name="Bobe J."/>
            <person name="Wedekind C."/>
            <person name="Guiguen Y."/>
        </authorList>
    </citation>
    <scope>NUCLEOTIDE SEQUENCE [LARGE SCALE GENOMIC DNA]</scope>
    <source>
        <strain evidence="2">Cs_M1</strain>
        <tissue evidence="2">Blood</tissue>
    </source>
</reference>
<feature type="region of interest" description="Disordered" evidence="1">
    <location>
        <begin position="253"/>
        <end position="287"/>
    </location>
</feature>
<keyword evidence="3" id="KW-1185">Reference proteome</keyword>
<proteinExistence type="predicted"/>
<dbReference type="PANTHER" id="PTHR46481:SF4">
    <property type="entry name" value="ZINC FINGER BED DOMAIN-CONTAINING PROTEIN 4"/>
    <property type="match status" value="1"/>
</dbReference>
<evidence type="ECO:0000256" key="1">
    <source>
        <dbReference type="SAM" id="MobiDB-lite"/>
    </source>
</evidence>
<protein>
    <submittedName>
        <fullName evidence="2">Uncharacterized protein</fullName>
    </submittedName>
</protein>
<feature type="region of interest" description="Disordered" evidence="1">
    <location>
        <begin position="608"/>
        <end position="674"/>
    </location>
</feature>
<feature type="compositionally biased region" description="Low complexity" evidence="1">
    <location>
        <begin position="645"/>
        <end position="659"/>
    </location>
</feature>
<dbReference type="PANTHER" id="PTHR46481">
    <property type="entry name" value="ZINC FINGER BED DOMAIN-CONTAINING PROTEIN 4"/>
    <property type="match status" value="1"/>
</dbReference>
<gene>
    <name evidence="2" type="ORF">J4Q44_G00169800</name>
</gene>
<dbReference type="SUPFAM" id="SSF53098">
    <property type="entry name" value="Ribonuclease H-like"/>
    <property type="match status" value="1"/>
</dbReference>
<evidence type="ECO:0000313" key="2">
    <source>
        <dbReference type="EMBL" id="KAK6311316.1"/>
    </source>
</evidence>
<dbReference type="GO" id="GO:0008053">
    <property type="term" value="P:mitochondrial fusion"/>
    <property type="evidence" value="ECO:0007669"/>
    <property type="project" value="InterPro"/>
</dbReference>
<name>A0AAN8QU52_9TELE</name>
<dbReference type="EMBL" id="JAGTTL010000015">
    <property type="protein sequence ID" value="KAK6311316.1"/>
    <property type="molecule type" value="Genomic_DNA"/>
</dbReference>
<dbReference type="InterPro" id="IPR012337">
    <property type="entry name" value="RNaseH-like_sf"/>
</dbReference>
<evidence type="ECO:0000313" key="3">
    <source>
        <dbReference type="Proteomes" id="UP001356427"/>
    </source>
</evidence>
<dbReference type="InterPro" id="IPR052035">
    <property type="entry name" value="ZnF_BED_domain_contain"/>
</dbReference>
<sequence>MEWKIYDKNPAIVTDNARNMIVAGAEAQFSPHITCFAHTLNLASQKGLGVDRASRLLGKVRKIAGYFHRSPIACHALQDKQTLMDLPKHKLIQDIITRWNSSFEMLERFLEQQPAIMATLMSKDLRKGVTDVGMLSESDIANMDDIVQLMGPVKMATTVMCEEDQPTLSVIAPLQAKLLKHLQPCEDDSTLVAEIKRVMASDLSKRYRGTQDALNIASALDPRFKELPYLEKEDREQVYTKLVFEAEVSHQMQAMGNKEEDEGSSSTKLSGFNEETTAPNESPPCKKKALDALFGDSFTQRERKSTSETARAEVLKYRAKDALPLTENAMKWWRSQEKELPVLSTLAKRKYYGIGEDALATVESVDRVVTVEEDNAPTLDQEDPVLVQYVVEEVGHRPCLALIPWSGPLWVPSSPTYYLTHAGRMLVRELAVLNTQTSKLAIEEPTIHLTEAGRLVLDELSAPSDSHSQPNREDSGFPYEKLQLVGNWGSFNFHYWNIHYGRVQQNEEDMHHLCIVRGVEKQLWWSRVIQEKILDPWGLVQVVLTNKKLTGIKFLGRRIHGLMSCLVKRRSEFTYYEDAQQVDISTTVEGYQERGDEMMAYQFSTSDIITTPHEPSSGSSHQFPQNSPPPPFPSDSPPSPPPPYHSTQDQDQTPDSTPQEFEEEFVEEQNNAADVPQLRRYFENQGTTNFSLRLAGIRRAMEALTSSDSTSLNYLTHAGRMVLSGLSELNQQDVRQFQQAYDLLVNFINEPANRERLEQEMALVGIDRINFADVFYEFVLLSLLEGKTSLPISKPGSFLYLLLEVIMRIHPPGGAWTEAAGNFYLLVKGQMKAWLESIFNLNESIYESPERLSGR</sequence>
<dbReference type="Pfam" id="PF10265">
    <property type="entry name" value="Miga"/>
    <property type="match status" value="1"/>
</dbReference>
<feature type="compositionally biased region" description="Pro residues" evidence="1">
    <location>
        <begin position="626"/>
        <end position="644"/>
    </location>
</feature>
<organism evidence="2 3">
    <name type="scientific">Coregonus suidteri</name>
    <dbReference type="NCBI Taxonomy" id="861788"/>
    <lineage>
        <taxon>Eukaryota</taxon>
        <taxon>Metazoa</taxon>
        <taxon>Chordata</taxon>
        <taxon>Craniata</taxon>
        <taxon>Vertebrata</taxon>
        <taxon>Euteleostomi</taxon>
        <taxon>Actinopterygii</taxon>
        <taxon>Neopterygii</taxon>
        <taxon>Teleostei</taxon>
        <taxon>Protacanthopterygii</taxon>
        <taxon>Salmoniformes</taxon>
        <taxon>Salmonidae</taxon>
        <taxon>Coregoninae</taxon>
        <taxon>Coregonus</taxon>
    </lineage>
</organism>
<feature type="compositionally biased region" description="Polar residues" evidence="1">
    <location>
        <begin position="608"/>
        <end position="618"/>
    </location>
</feature>
<comment type="caution">
    <text evidence="2">The sequence shown here is derived from an EMBL/GenBank/DDBJ whole genome shotgun (WGS) entry which is preliminary data.</text>
</comment>
<dbReference type="AlphaFoldDB" id="A0AAN8QU52"/>
<dbReference type="InterPro" id="IPR019392">
    <property type="entry name" value="Miga"/>
</dbReference>